<sequence length="196" mass="22052">MQCTHVAQKTLSTGIFGASNFEPKSKNKIEGYSERTTSMAPPKLFTPAEIKERRRFRKKARREKNQKRPSLTILLFINVPVVLLLKLSYFIPMMSLISTECLNYEPFFAETPPPSSASPRSDRAAENSRPLRASAVLEFRVKSNRARVDLPARRGPFSLCNGLSFFSDGPRRHLSAIGAATCRAVCANLKFLRKKC</sequence>
<gene>
    <name evidence="2" type="ORF">NTEN_LOCUS16518</name>
</gene>
<feature type="transmembrane region" description="Helical" evidence="1">
    <location>
        <begin position="71"/>
        <end position="91"/>
    </location>
</feature>
<evidence type="ECO:0000313" key="2">
    <source>
        <dbReference type="EMBL" id="CAB0011598.1"/>
    </source>
</evidence>
<keyword evidence="1" id="KW-0812">Transmembrane</keyword>
<keyword evidence="1" id="KW-0472">Membrane</keyword>
<proteinExistence type="predicted"/>
<dbReference type="Proteomes" id="UP000479000">
    <property type="component" value="Unassembled WGS sequence"/>
</dbReference>
<organism evidence="2 3">
    <name type="scientific">Nesidiocoris tenuis</name>
    <dbReference type="NCBI Taxonomy" id="355587"/>
    <lineage>
        <taxon>Eukaryota</taxon>
        <taxon>Metazoa</taxon>
        <taxon>Ecdysozoa</taxon>
        <taxon>Arthropoda</taxon>
        <taxon>Hexapoda</taxon>
        <taxon>Insecta</taxon>
        <taxon>Pterygota</taxon>
        <taxon>Neoptera</taxon>
        <taxon>Paraneoptera</taxon>
        <taxon>Hemiptera</taxon>
        <taxon>Heteroptera</taxon>
        <taxon>Panheteroptera</taxon>
        <taxon>Cimicomorpha</taxon>
        <taxon>Miridae</taxon>
        <taxon>Dicyphina</taxon>
        <taxon>Nesidiocoris</taxon>
    </lineage>
</organism>
<evidence type="ECO:0000256" key="1">
    <source>
        <dbReference type="SAM" id="Phobius"/>
    </source>
</evidence>
<keyword evidence="3" id="KW-1185">Reference proteome</keyword>
<keyword evidence="1" id="KW-1133">Transmembrane helix</keyword>
<protein>
    <submittedName>
        <fullName evidence="2">Uncharacterized protein</fullName>
    </submittedName>
</protein>
<evidence type="ECO:0000313" key="3">
    <source>
        <dbReference type="Proteomes" id="UP000479000"/>
    </source>
</evidence>
<accession>A0A6H5H6Y8</accession>
<reference evidence="2 3" key="1">
    <citation type="submission" date="2020-02" db="EMBL/GenBank/DDBJ databases">
        <authorList>
            <person name="Ferguson B K."/>
        </authorList>
    </citation>
    <scope>NUCLEOTIDE SEQUENCE [LARGE SCALE GENOMIC DNA]</scope>
</reference>
<name>A0A6H5H6Y8_9HEMI</name>
<dbReference type="EMBL" id="CADCXU010024229">
    <property type="protein sequence ID" value="CAB0011598.1"/>
    <property type="molecule type" value="Genomic_DNA"/>
</dbReference>
<dbReference type="AlphaFoldDB" id="A0A6H5H6Y8"/>